<dbReference type="PANTHER" id="PTHR23407">
    <property type="entry name" value="ATPASE INHIBITOR/5-FORMYLTETRAHYDROFOLATE CYCLO-LIGASE"/>
    <property type="match status" value="1"/>
</dbReference>
<keyword evidence="7" id="KW-0436">Ligase</keyword>
<reference evidence="7 8" key="1">
    <citation type="submission" date="2018-01" db="EMBL/GenBank/DDBJ databases">
        <title>The whole genome sequencing and assembly of Paenibacillus chitinolyticus KCCM 41400 strain.</title>
        <authorList>
            <person name="Kim J.-Y."/>
            <person name="Park M.-K."/>
            <person name="Lee Y.-J."/>
            <person name="Yi H."/>
            <person name="Bahn Y.-S."/>
            <person name="Kim J.F."/>
            <person name="Lee D.-W."/>
        </authorList>
    </citation>
    <scope>NUCLEOTIDE SEQUENCE [LARGE SCALE GENOMIC DNA]</scope>
    <source>
        <strain evidence="7 8">KCCM 41400</strain>
    </source>
</reference>
<protein>
    <recommendedName>
        <fullName evidence="4">5-formyltetrahydrofolate cyclo-ligase</fullName>
        <ecNumber evidence="4">6.3.3.2</ecNumber>
    </recommendedName>
</protein>
<evidence type="ECO:0000313" key="7">
    <source>
        <dbReference type="EMBL" id="QAV17060.1"/>
    </source>
</evidence>
<dbReference type="GO" id="GO:0009396">
    <property type="term" value="P:folic acid-containing compound biosynthetic process"/>
    <property type="evidence" value="ECO:0007669"/>
    <property type="project" value="TreeGrafter"/>
</dbReference>
<dbReference type="EMBL" id="JAMDMJ010000035">
    <property type="protein sequence ID" value="MCY9598856.1"/>
    <property type="molecule type" value="Genomic_DNA"/>
</dbReference>
<comment type="catalytic activity">
    <reaction evidence="4">
        <text>(6S)-5-formyl-5,6,7,8-tetrahydrofolate + ATP = (6R)-5,10-methenyltetrahydrofolate + ADP + phosphate</text>
        <dbReference type="Rhea" id="RHEA:10488"/>
        <dbReference type="ChEBI" id="CHEBI:30616"/>
        <dbReference type="ChEBI" id="CHEBI:43474"/>
        <dbReference type="ChEBI" id="CHEBI:57455"/>
        <dbReference type="ChEBI" id="CHEBI:57457"/>
        <dbReference type="ChEBI" id="CHEBI:456216"/>
        <dbReference type="EC" id="6.3.3.2"/>
    </reaction>
</comment>
<dbReference type="Proteomes" id="UP001527202">
    <property type="component" value="Unassembled WGS sequence"/>
</dbReference>
<dbReference type="GO" id="GO:0046872">
    <property type="term" value="F:metal ion binding"/>
    <property type="evidence" value="ECO:0007669"/>
    <property type="project" value="UniProtKB-KW"/>
</dbReference>
<sequence>MNGSDKKEIRRHIETLRAGLTPEERASRECRVNERLTAWLKGQAARLRLSPDASAGTAPLPLKQPQETEDCPSHVYSGTTWSAGRETDGSCGSSGLPDLPIVLAYVPFRTECGIHRTIEACWEAGIRVFVPRSLHASRELLFHEIRQWKDLRKGMHGIMEPDPLSPALQDPLAAFAVLVPGLAFDTACGRLGYGGGYYDRFLEKLLQAAREEGRNAPLFAAAAFDVQLVERLPVEPHDIRLDVLITESAAYTRDPEADRKRGEGSDGAAG</sequence>
<dbReference type="EMBL" id="CP026520">
    <property type="protein sequence ID" value="QAV17060.1"/>
    <property type="molecule type" value="Genomic_DNA"/>
</dbReference>
<dbReference type="Proteomes" id="UP000288943">
    <property type="component" value="Chromosome"/>
</dbReference>
<proteinExistence type="inferred from homology"/>
<dbReference type="GeneID" id="95374155"/>
<dbReference type="Gene3D" id="3.40.50.10420">
    <property type="entry name" value="NagB/RpiA/CoA transferase-like"/>
    <property type="match status" value="1"/>
</dbReference>
<name>A0A410WRX9_9BACL</name>
<dbReference type="AlphaFoldDB" id="A0A410WRX9"/>
<dbReference type="GO" id="GO:0005524">
    <property type="term" value="F:ATP binding"/>
    <property type="evidence" value="ECO:0007669"/>
    <property type="project" value="UniProtKB-KW"/>
</dbReference>
<feature type="region of interest" description="Disordered" evidence="5">
    <location>
        <begin position="50"/>
        <end position="74"/>
    </location>
</feature>
<evidence type="ECO:0000313" key="8">
    <source>
        <dbReference type="Proteomes" id="UP000288943"/>
    </source>
</evidence>
<dbReference type="InterPro" id="IPR024185">
    <property type="entry name" value="FTHF_cligase-like_sf"/>
</dbReference>
<evidence type="ECO:0000313" key="9">
    <source>
        <dbReference type="Proteomes" id="UP001527202"/>
    </source>
</evidence>
<accession>A0A410WRX9</accession>
<dbReference type="OrthoDB" id="9801938at2"/>
<evidence type="ECO:0000256" key="5">
    <source>
        <dbReference type="SAM" id="MobiDB-lite"/>
    </source>
</evidence>
<keyword evidence="4" id="KW-0479">Metal-binding</keyword>
<evidence type="ECO:0000256" key="4">
    <source>
        <dbReference type="RuleBase" id="RU361279"/>
    </source>
</evidence>
<comment type="similarity">
    <text evidence="1 4">Belongs to the 5-formyltetrahydrofolate cyclo-ligase family.</text>
</comment>
<comment type="cofactor">
    <cofactor evidence="4">
        <name>Mg(2+)</name>
        <dbReference type="ChEBI" id="CHEBI:18420"/>
    </cofactor>
</comment>
<dbReference type="NCBIfam" id="TIGR02727">
    <property type="entry name" value="MTHFS_bact"/>
    <property type="match status" value="1"/>
</dbReference>
<evidence type="ECO:0000256" key="3">
    <source>
        <dbReference type="ARBA" id="ARBA00022840"/>
    </source>
</evidence>
<dbReference type="SUPFAM" id="SSF100950">
    <property type="entry name" value="NagB/RpiA/CoA transferase-like"/>
    <property type="match status" value="1"/>
</dbReference>
<keyword evidence="4" id="KW-0460">Magnesium</keyword>
<dbReference type="GO" id="GO:0035999">
    <property type="term" value="P:tetrahydrofolate interconversion"/>
    <property type="evidence" value="ECO:0007669"/>
    <property type="project" value="TreeGrafter"/>
</dbReference>
<evidence type="ECO:0000256" key="2">
    <source>
        <dbReference type="ARBA" id="ARBA00022741"/>
    </source>
</evidence>
<dbReference type="InterPro" id="IPR002698">
    <property type="entry name" value="FTHF_cligase"/>
</dbReference>
<evidence type="ECO:0000313" key="6">
    <source>
        <dbReference type="EMBL" id="MCY9598856.1"/>
    </source>
</evidence>
<gene>
    <name evidence="6" type="ORF">M5X16_24160</name>
    <name evidence="7" type="ORF">PC41400_04925</name>
</gene>
<dbReference type="KEGG" id="pchi:PC41400_04925"/>
<keyword evidence="2 4" id="KW-0547">Nucleotide-binding</keyword>
<dbReference type="RefSeq" id="WP_042234078.1">
    <property type="nucleotide sequence ID" value="NZ_CP026520.1"/>
</dbReference>
<keyword evidence="9" id="KW-1185">Reference proteome</keyword>
<keyword evidence="3 4" id="KW-0067">ATP-binding</keyword>
<dbReference type="PANTHER" id="PTHR23407:SF1">
    <property type="entry name" value="5-FORMYLTETRAHYDROFOLATE CYCLO-LIGASE"/>
    <property type="match status" value="1"/>
</dbReference>
<organism evidence="7 8">
    <name type="scientific">Paenibacillus chitinolyticus</name>
    <dbReference type="NCBI Taxonomy" id="79263"/>
    <lineage>
        <taxon>Bacteria</taxon>
        <taxon>Bacillati</taxon>
        <taxon>Bacillota</taxon>
        <taxon>Bacilli</taxon>
        <taxon>Bacillales</taxon>
        <taxon>Paenibacillaceae</taxon>
        <taxon>Paenibacillus</taxon>
    </lineage>
</organism>
<evidence type="ECO:0000256" key="1">
    <source>
        <dbReference type="ARBA" id="ARBA00010638"/>
    </source>
</evidence>
<reference evidence="6 9" key="2">
    <citation type="submission" date="2022-05" db="EMBL/GenBank/DDBJ databases">
        <title>Genome Sequencing of Bee-Associated Microbes.</title>
        <authorList>
            <person name="Dunlap C."/>
        </authorList>
    </citation>
    <scope>NUCLEOTIDE SEQUENCE [LARGE SCALE GENOMIC DNA]</scope>
    <source>
        <strain evidence="6 9">NRRL B-23120</strain>
    </source>
</reference>
<dbReference type="InterPro" id="IPR037171">
    <property type="entry name" value="NagB/RpiA_transferase-like"/>
</dbReference>
<dbReference type="GO" id="GO:0030272">
    <property type="term" value="F:5-formyltetrahydrofolate cyclo-ligase activity"/>
    <property type="evidence" value="ECO:0007669"/>
    <property type="project" value="UniProtKB-EC"/>
</dbReference>
<dbReference type="EC" id="6.3.3.2" evidence="4"/>
<dbReference type="Pfam" id="PF01812">
    <property type="entry name" value="5-FTHF_cyc-lig"/>
    <property type="match status" value="1"/>
</dbReference>